<accession>A0A371YXI1</accession>
<keyword evidence="1" id="KW-0812">Transmembrane</keyword>
<feature type="transmembrane region" description="Helical" evidence="1">
    <location>
        <begin position="31"/>
        <end position="56"/>
    </location>
</feature>
<proteinExistence type="predicted"/>
<dbReference type="Proteomes" id="UP000262371">
    <property type="component" value="Unassembled WGS sequence"/>
</dbReference>
<organism evidence="2 3">
    <name type="scientific">Komagataeibacter melaceti</name>
    <dbReference type="NCBI Taxonomy" id="2766577"/>
    <lineage>
        <taxon>Bacteria</taxon>
        <taxon>Pseudomonadati</taxon>
        <taxon>Pseudomonadota</taxon>
        <taxon>Alphaproteobacteria</taxon>
        <taxon>Acetobacterales</taxon>
        <taxon>Acetobacteraceae</taxon>
        <taxon>Komagataeibacter</taxon>
    </lineage>
</organism>
<evidence type="ECO:0000256" key="1">
    <source>
        <dbReference type="SAM" id="Phobius"/>
    </source>
</evidence>
<dbReference type="EMBL" id="QUWV01000140">
    <property type="protein sequence ID" value="RFD18944.1"/>
    <property type="molecule type" value="Genomic_DNA"/>
</dbReference>
<comment type="caution">
    <text evidence="2">The sequence shown here is derived from an EMBL/GenBank/DDBJ whole genome shotgun (WGS) entry which is preliminary data.</text>
</comment>
<name>A0A371YXI1_9PROT</name>
<keyword evidence="1" id="KW-0472">Membrane</keyword>
<dbReference type="AlphaFoldDB" id="A0A371YXI1"/>
<evidence type="ECO:0000313" key="3">
    <source>
        <dbReference type="Proteomes" id="UP000262371"/>
    </source>
</evidence>
<evidence type="ECO:0000313" key="2">
    <source>
        <dbReference type="EMBL" id="RFD18944.1"/>
    </source>
</evidence>
<keyword evidence="1" id="KW-1133">Transmembrane helix</keyword>
<protein>
    <submittedName>
        <fullName evidence="2">Uncharacterized protein</fullName>
    </submittedName>
</protein>
<gene>
    <name evidence="2" type="ORF">DY926_13950</name>
</gene>
<keyword evidence="3" id="KW-1185">Reference proteome</keyword>
<reference evidence="2 3" key="1">
    <citation type="submission" date="2018-08" db="EMBL/GenBank/DDBJ databases">
        <title>Komagataeibacter sp. AV 382.</title>
        <authorList>
            <person name="Skraban J."/>
            <person name="Trcek J."/>
        </authorList>
    </citation>
    <scope>NUCLEOTIDE SEQUENCE [LARGE SCALE GENOMIC DNA]</scope>
    <source>
        <strain evidence="2 3">AV 382</strain>
    </source>
</reference>
<sequence length="59" mass="6722">MLPISRVELKMAEDEDRHAPFSTPAERMRSLSITVILVFLITLIALVSLFVLYFMLPDA</sequence>